<dbReference type="HOGENOM" id="CLU_009579_6_3_1"/>
<sequence>DLYRHKEPFNIVLLVIYAIVMIAGLLGNIFVIVVVVRQQHMRTLTNVFFLNLTIGDLLVVCICIPITLGNYLYRDWIYGLVLCKVTPFLQGTAVSVSIFSMLVISINRYFAIHVPLKAKLVFSRQKVAILITLIWIISFSAICPLLFVNNVTTYGAPGIFEARACEEHWQTPESKQIYSLVMLVVLFVMPLSVMGAMYAMVSTVLWNADKRLFPNGTKTGKMQADRLVRQRRKTVRTLICLVIIFGVCWLPYYVVNIWLDFNTSSPWANTVINYVYPLVQLLALSNSTINPMCYCFFTNGFRRAF</sequence>
<feature type="transmembrane region" description="Helical" evidence="10">
    <location>
        <begin position="127"/>
        <end position="147"/>
    </location>
</feature>
<dbReference type="OMA" id="MDIWIDF"/>
<feature type="domain" description="G-protein coupled receptors family 1 profile" evidence="11">
    <location>
        <begin position="27"/>
        <end position="294"/>
    </location>
</feature>
<dbReference type="GeneID" id="20251744"/>
<dbReference type="PANTHER" id="PTHR45695">
    <property type="entry name" value="LEUCOKININ RECEPTOR-RELATED"/>
    <property type="match status" value="1"/>
</dbReference>
<dbReference type="InterPro" id="IPR017452">
    <property type="entry name" value="GPCR_Rhodpsn_7TM"/>
</dbReference>
<keyword evidence="7 9" id="KW-0675">Receptor</keyword>
<dbReference type="CDD" id="cd14993">
    <property type="entry name" value="7tmA_CCKR-like"/>
    <property type="match status" value="1"/>
</dbReference>
<comment type="subcellular location">
    <subcellularLocation>
        <location evidence="1">Membrane</location>
        <topology evidence="1">Multi-pass membrane protein</topology>
    </subcellularLocation>
</comment>
<evidence type="ECO:0000256" key="8">
    <source>
        <dbReference type="ARBA" id="ARBA00023224"/>
    </source>
</evidence>
<feature type="transmembrane region" description="Helical" evidence="10">
    <location>
        <begin position="48"/>
        <end position="68"/>
    </location>
</feature>
<dbReference type="OrthoDB" id="10037617at2759"/>
<dbReference type="RefSeq" id="XP_009046951.1">
    <property type="nucleotide sequence ID" value="XM_009048703.1"/>
</dbReference>
<dbReference type="Proteomes" id="UP000030746">
    <property type="component" value="Unassembled WGS sequence"/>
</dbReference>
<evidence type="ECO:0000259" key="11">
    <source>
        <dbReference type="PROSITE" id="PS50262"/>
    </source>
</evidence>
<name>V4AXU1_LOTGI</name>
<dbReference type="InterPro" id="IPR000611">
    <property type="entry name" value="NPY_rcpt"/>
</dbReference>
<evidence type="ECO:0000313" key="13">
    <source>
        <dbReference type="Proteomes" id="UP000030746"/>
    </source>
</evidence>
<feature type="transmembrane region" description="Helical" evidence="10">
    <location>
        <begin position="177"/>
        <end position="201"/>
    </location>
</feature>
<evidence type="ECO:0000256" key="3">
    <source>
        <dbReference type="ARBA" id="ARBA00022692"/>
    </source>
</evidence>
<dbReference type="InterPro" id="IPR000276">
    <property type="entry name" value="GPCR_Rhodpsn"/>
</dbReference>
<feature type="transmembrane region" description="Helical" evidence="10">
    <location>
        <begin position="88"/>
        <end position="106"/>
    </location>
</feature>
<evidence type="ECO:0000256" key="4">
    <source>
        <dbReference type="ARBA" id="ARBA00022989"/>
    </source>
</evidence>
<dbReference type="GO" id="GO:0005886">
    <property type="term" value="C:plasma membrane"/>
    <property type="evidence" value="ECO:0007669"/>
    <property type="project" value="TreeGrafter"/>
</dbReference>
<feature type="transmembrane region" description="Helical" evidence="10">
    <location>
        <begin position="235"/>
        <end position="254"/>
    </location>
</feature>
<organism evidence="12 13">
    <name type="scientific">Lottia gigantea</name>
    <name type="common">Giant owl limpet</name>
    <dbReference type="NCBI Taxonomy" id="225164"/>
    <lineage>
        <taxon>Eukaryota</taxon>
        <taxon>Metazoa</taxon>
        <taxon>Spiralia</taxon>
        <taxon>Lophotrochozoa</taxon>
        <taxon>Mollusca</taxon>
        <taxon>Gastropoda</taxon>
        <taxon>Patellogastropoda</taxon>
        <taxon>Lottioidea</taxon>
        <taxon>Lottiidae</taxon>
        <taxon>Lottia</taxon>
    </lineage>
</organism>
<dbReference type="SUPFAM" id="SSF81321">
    <property type="entry name" value="Family A G protein-coupled receptor-like"/>
    <property type="match status" value="1"/>
</dbReference>
<dbReference type="PANTHER" id="PTHR45695:SF9">
    <property type="entry name" value="LEUCOKININ RECEPTOR"/>
    <property type="match status" value="1"/>
</dbReference>
<keyword evidence="13" id="KW-1185">Reference proteome</keyword>
<accession>V4AXU1</accession>
<dbReference type="PROSITE" id="PS50262">
    <property type="entry name" value="G_PROTEIN_RECEP_F1_2"/>
    <property type="match status" value="1"/>
</dbReference>
<dbReference type="Gene3D" id="1.20.1070.10">
    <property type="entry name" value="Rhodopsin 7-helix transmembrane proteins"/>
    <property type="match status" value="1"/>
</dbReference>
<keyword evidence="3 9" id="KW-0812">Transmembrane</keyword>
<keyword evidence="5 9" id="KW-0297">G-protein coupled receptor</keyword>
<keyword evidence="4 10" id="KW-1133">Transmembrane helix</keyword>
<evidence type="ECO:0000313" key="12">
    <source>
        <dbReference type="EMBL" id="ESP02368.1"/>
    </source>
</evidence>
<feature type="transmembrane region" description="Helical" evidence="10">
    <location>
        <begin position="274"/>
        <end position="297"/>
    </location>
</feature>
<dbReference type="Pfam" id="PF00001">
    <property type="entry name" value="7tm_1"/>
    <property type="match status" value="1"/>
</dbReference>
<proteinExistence type="inferred from homology"/>
<keyword evidence="8 9" id="KW-0807">Transducer</keyword>
<feature type="non-terminal residue" evidence="12">
    <location>
        <position position="305"/>
    </location>
</feature>
<comment type="similarity">
    <text evidence="2 9">Belongs to the G-protein coupled receptor 1 family.</text>
</comment>
<keyword evidence="6 10" id="KW-0472">Membrane</keyword>
<feature type="transmembrane region" description="Helical" evidence="10">
    <location>
        <begin position="12"/>
        <end position="36"/>
    </location>
</feature>
<dbReference type="PRINTS" id="PR01012">
    <property type="entry name" value="NRPEPTIDEYR"/>
</dbReference>
<evidence type="ECO:0000256" key="7">
    <source>
        <dbReference type="ARBA" id="ARBA00023170"/>
    </source>
</evidence>
<evidence type="ECO:0000256" key="2">
    <source>
        <dbReference type="ARBA" id="ARBA00010663"/>
    </source>
</evidence>
<evidence type="ECO:0000256" key="5">
    <source>
        <dbReference type="ARBA" id="ARBA00023040"/>
    </source>
</evidence>
<dbReference type="PRINTS" id="PR00237">
    <property type="entry name" value="GPCRRHODOPSN"/>
</dbReference>
<dbReference type="GO" id="GO:0004983">
    <property type="term" value="F:neuropeptide Y receptor activity"/>
    <property type="evidence" value="ECO:0007669"/>
    <property type="project" value="InterPro"/>
</dbReference>
<evidence type="ECO:0000256" key="1">
    <source>
        <dbReference type="ARBA" id="ARBA00004141"/>
    </source>
</evidence>
<dbReference type="CTD" id="20251744"/>
<evidence type="ECO:0000256" key="6">
    <source>
        <dbReference type="ARBA" id="ARBA00023136"/>
    </source>
</evidence>
<dbReference type="AlphaFoldDB" id="V4AXU1"/>
<dbReference type="PROSITE" id="PS00237">
    <property type="entry name" value="G_PROTEIN_RECEP_F1_1"/>
    <property type="match status" value="1"/>
</dbReference>
<protein>
    <recommendedName>
        <fullName evidence="11">G-protein coupled receptors family 1 profile domain-containing protein</fullName>
    </recommendedName>
</protein>
<evidence type="ECO:0000256" key="9">
    <source>
        <dbReference type="RuleBase" id="RU000688"/>
    </source>
</evidence>
<feature type="non-terminal residue" evidence="12">
    <location>
        <position position="1"/>
    </location>
</feature>
<evidence type="ECO:0000256" key="10">
    <source>
        <dbReference type="SAM" id="Phobius"/>
    </source>
</evidence>
<gene>
    <name evidence="12" type="ORF">LOTGIDRAFT_65549</name>
</gene>
<dbReference type="EMBL" id="KB200274">
    <property type="protein sequence ID" value="ESP02368.1"/>
    <property type="molecule type" value="Genomic_DNA"/>
</dbReference>
<dbReference type="KEGG" id="lgi:LOTGIDRAFT_65549"/>
<dbReference type="STRING" id="225164.V4AXU1"/>
<reference evidence="12 13" key="1">
    <citation type="journal article" date="2013" name="Nature">
        <title>Insights into bilaterian evolution from three spiralian genomes.</title>
        <authorList>
            <person name="Simakov O."/>
            <person name="Marletaz F."/>
            <person name="Cho S.J."/>
            <person name="Edsinger-Gonzales E."/>
            <person name="Havlak P."/>
            <person name="Hellsten U."/>
            <person name="Kuo D.H."/>
            <person name="Larsson T."/>
            <person name="Lv J."/>
            <person name="Arendt D."/>
            <person name="Savage R."/>
            <person name="Osoegawa K."/>
            <person name="de Jong P."/>
            <person name="Grimwood J."/>
            <person name="Chapman J.A."/>
            <person name="Shapiro H."/>
            <person name="Aerts A."/>
            <person name="Otillar R.P."/>
            <person name="Terry A.Y."/>
            <person name="Boore J.L."/>
            <person name="Grigoriev I.V."/>
            <person name="Lindberg D.R."/>
            <person name="Seaver E.C."/>
            <person name="Weisblat D.A."/>
            <person name="Putnam N.H."/>
            <person name="Rokhsar D.S."/>
        </authorList>
    </citation>
    <scope>NUCLEOTIDE SEQUENCE [LARGE SCALE GENOMIC DNA]</scope>
</reference>